<comment type="caution">
    <text evidence="3">The sequence shown here is derived from an EMBL/GenBank/DDBJ whole genome shotgun (WGS) entry which is preliminary data.</text>
</comment>
<dbReference type="InterPro" id="IPR015188">
    <property type="entry name" value="BRCA2_OB_3"/>
</dbReference>
<dbReference type="Pfam" id="PF09104">
    <property type="entry name" value="BRCA-2_OB3"/>
    <property type="match status" value="1"/>
</dbReference>
<evidence type="ECO:0000259" key="2">
    <source>
        <dbReference type="Pfam" id="PF09104"/>
    </source>
</evidence>
<feature type="domain" description="BRCA2 OB3" evidence="2">
    <location>
        <begin position="28"/>
        <end position="104"/>
    </location>
</feature>
<feature type="region of interest" description="Disordered" evidence="1">
    <location>
        <begin position="99"/>
        <end position="122"/>
    </location>
</feature>
<reference evidence="3 4" key="1">
    <citation type="journal article" date="2021" name="Elife">
        <title>Chloroplast acquisition without the gene transfer in kleptoplastic sea slugs, Plakobranchus ocellatus.</title>
        <authorList>
            <person name="Maeda T."/>
            <person name="Takahashi S."/>
            <person name="Yoshida T."/>
            <person name="Shimamura S."/>
            <person name="Takaki Y."/>
            <person name="Nagai Y."/>
            <person name="Toyoda A."/>
            <person name="Suzuki Y."/>
            <person name="Arimoto A."/>
            <person name="Ishii H."/>
            <person name="Satoh N."/>
            <person name="Nishiyama T."/>
            <person name="Hasebe M."/>
            <person name="Maruyama T."/>
            <person name="Minagawa J."/>
            <person name="Obokata J."/>
            <person name="Shigenobu S."/>
        </authorList>
    </citation>
    <scope>NUCLEOTIDE SEQUENCE [LARGE SCALE GENOMIC DNA]</scope>
</reference>
<gene>
    <name evidence="3" type="ORF">ElyMa_004369200</name>
</gene>
<dbReference type="AlphaFoldDB" id="A0AAV4H561"/>
<dbReference type="Gene3D" id="2.40.50.140">
    <property type="entry name" value="Nucleic acid-binding proteins"/>
    <property type="match status" value="1"/>
</dbReference>
<keyword evidence="4" id="KW-1185">Reference proteome</keyword>
<sequence>MCILFKGKCGKPLNRAEVWAVSDLRTSHPKGDEFDFVGLLVKVKEAHKLGHPTVLYFCDAEKEVLAVNIWPGRQSPVSSSVLPGQVLCMSSLFLRQAHEGGIPDRSSRDSRETLTPSKSLKF</sequence>
<dbReference type="SUPFAM" id="SSF50249">
    <property type="entry name" value="Nucleic acid-binding proteins"/>
    <property type="match status" value="1"/>
</dbReference>
<protein>
    <recommendedName>
        <fullName evidence="2">BRCA2 OB3 domain-containing protein</fullName>
    </recommendedName>
</protein>
<feature type="compositionally biased region" description="Basic and acidic residues" evidence="1">
    <location>
        <begin position="99"/>
        <end position="112"/>
    </location>
</feature>
<feature type="compositionally biased region" description="Polar residues" evidence="1">
    <location>
        <begin position="113"/>
        <end position="122"/>
    </location>
</feature>
<evidence type="ECO:0000256" key="1">
    <source>
        <dbReference type="SAM" id="MobiDB-lite"/>
    </source>
</evidence>
<dbReference type="Proteomes" id="UP000762676">
    <property type="component" value="Unassembled WGS sequence"/>
</dbReference>
<proteinExistence type="predicted"/>
<organism evidence="3 4">
    <name type="scientific">Elysia marginata</name>
    <dbReference type="NCBI Taxonomy" id="1093978"/>
    <lineage>
        <taxon>Eukaryota</taxon>
        <taxon>Metazoa</taxon>
        <taxon>Spiralia</taxon>
        <taxon>Lophotrochozoa</taxon>
        <taxon>Mollusca</taxon>
        <taxon>Gastropoda</taxon>
        <taxon>Heterobranchia</taxon>
        <taxon>Euthyneura</taxon>
        <taxon>Panpulmonata</taxon>
        <taxon>Sacoglossa</taxon>
        <taxon>Placobranchoidea</taxon>
        <taxon>Plakobranchidae</taxon>
        <taxon>Elysia</taxon>
    </lineage>
</organism>
<dbReference type="EMBL" id="BMAT01008813">
    <property type="protein sequence ID" value="GFR93058.1"/>
    <property type="molecule type" value="Genomic_DNA"/>
</dbReference>
<dbReference type="InterPro" id="IPR012340">
    <property type="entry name" value="NA-bd_OB-fold"/>
</dbReference>
<evidence type="ECO:0000313" key="4">
    <source>
        <dbReference type="Proteomes" id="UP000762676"/>
    </source>
</evidence>
<name>A0AAV4H561_9GAST</name>
<accession>A0AAV4H561</accession>
<evidence type="ECO:0000313" key="3">
    <source>
        <dbReference type="EMBL" id="GFR93058.1"/>
    </source>
</evidence>